<evidence type="ECO:0000313" key="2">
    <source>
        <dbReference type="EMBL" id="GJQ08310.1"/>
    </source>
</evidence>
<dbReference type="GO" id="GO:0030008">
    <property type="term" value="C:TRAPP complex"/>
    <property type="evidence" value="ECO:0007669"/>
    <property type="project" value="TreeGrafter"/>
</dbReference>
<dbReference type="AlphaFoldDB" id="A0A9C7PPX2"/>
<dbReference type="GO" id="GO:0006888">
    <property type="term" value="P:endoplasmic reticulum to Golgi vesicle-mediated transport"/>
    <property type="evidence" value="ECO:0007669"/>
    <property type="project" value="TreeGrafter"/>
</dbReference>
<protein>
    <recommendedName>
        <fullName evidence="4">Trafficking protein particle complex subunit 6B</fullName>
    </recommendedName>
</protein>
<keyword evidence="3" id="KW-1185">Reference proteome</keyword>
<reference evidence="2" key="2">
    <citation type="submission" date="2022-01" db="EMBL/GenBank/DDBJ databases">
        <authorList>
            <person name="Hirooka S."/>
            <person name="Miyagishima S.Y."/>
        </authorList>
    </citation>
    <scope>NUCLEOTIDE SEQUENCE</scope>
    <source>
        <strain evidence="2">NBRC 102759</strain>
    </source>
</reference>
<evidence type="ECO:0000313" key="3">
    <source>
        <dbReference type="Proteomes" id="UP001061958"/>
    </source>
</evidence>
<sequence>MEVTEETFDFLVTVMVDYFLQNKEVLNRGNQKDDLSIKRKLERLEAIGRDIGRRWLEKLAEGTPHFSTELDKVKFICKEFWIATFQKQVDNLKTNNKGTYVLSDKRFRSLLHISETPDSIGQLEDYIVFPLGIIKGAFESLGMNCDIFGDCSKAPSCIFTINLKEQEQLSGPK</sequence>
<comment type="caution">
    <text evidence="2">The sequence shown here is derived from an EMBL/GenBank/DDBJ whole genome shotgun (WGS) entry which is preliminary data.</text>
</comment>
<dbReference type="EMBL" id="BQMJ01000001">
    <property type="protein sequence ID" value="GJQ08310.1"/>
    <property type="molecule type" value="Genomic_DNA"/>
</dbReference>
<dbReference type="InterPro" id="IPR024096">
    <property type="entry name" value="NO_sig/Golgi_transp_ligand-bd"/>
</dbReference>
<dbReference type="Pfam" id="PF04051">
    <property type="entry name" value="TRAPP"/>
    <property type="match status" value="1"/>
</dbReference>
<dbReference type="PANTHER" id="PTHR12817">
    <property type="entry name" value="TRAFFICKING PROTEIN PARTICLE COMPLEX SUBUNIT 6B"/>
    <property type="match status" value="1"/>
</dbReference>
<dbReference type="OrthoDB" id="941624at2759"/>
<dbReference type="GO" id="GO:0005802">
    <property type="term" value="C:trans-Golgi network"/>
    <property type="evidence" value="ECO:0007669"/>
    <property type="project" value="TreeGrafter"/>
</dbReference>
<organism evidence="2 3">
    <name type="scientific">Galdieria partita</name>
    <dbReference type="NCBI Taxonomy" id="83374"/>
    <lineage>
        <taxon>Eukaryota</taxon>
        <taxon>Rhodophyta</taxon>
        <taxon>Bangiophyceae</taxon>
        <taxon>Galdieriales</taxon>
        <taxon>Galdieriaceae</taxon>
        <taxon>Galdieria</taxon>
    </lineage>
</organism>
<evidence type="ECO:0008006" key="4">
    <source>
        <dbReference type="Google" id="ProtNLM"/>
    </source>
</evidence>
<reference evidence="2" key="1">
    <citation type="journal article" date="2022" name="Proc. Natl. Acad. Sci. U.S.A.">
        <title>Life cycle and functional genomics of the unicellular red alga Galdieria for elucidating algal and plant evolution and industrial use.</title>
        <authorList>
            <person name="Hirooka S."/>
            <person name="Itabashi T."/>
            <person name="Ichinose T.M."/>
            <person name="Onuma R."/>
            <person name="Fujiwara T."/>
            <person name="Yamashita S."/>
            <person name="Jong L.W."/>
            <person name="Tomita R."/>
            <person name="Iwane A.H."/>
            <person name="Miyagishima S.Y."/>
        </authorList>
    </citation>
    <scope>NUCLEOTIDE SEQUENCE</scope>
    <source>
        <strain evidence="2">NBRC 102759</strain>
    </source>
</reference>
<dbReference type="CDD" id="cd14944">
    <property type="entry name" value="TRAPPC6A_Trs33"/>
    <property type="match status" value="1"/>
</dbReference>
<dbReference type="Gene3D" id="3.30.1380.20">
    <property type="entry name" value="Trafficking protein particle complex subunit 3"/>
    <property type="match status" value="1"/>
</dbReference>
<gene>
    <name evidence="2" type="ORF">GpartN1_g101.t1</name>
</gene>
<dbReference type="Proteomes" id="UP001061958">
    <property type="component" value="Unassembled WGS sequence"/>
</dbReference>
<dbReference type="InterPro" id="IPR037992">
    <property type="entry name" value="TRAPPC6/Trs33"/>
</dbReference>
<proteinExistence type="inferred from homology"/>
<evidence type="ECO:0000256" key="1">
    <source>
        <dbReference type="ARBA" id="ARBA00006218"/>
    </source>
</evidence>
<comment type="similarity">
    <text evidence="1">Belongs to the TRAPP small subunits family. BET3 subfamily.</text>
</comment>
<dbReference type="PANTHER" id="PTHR12817:SF0">
    <property type="entry name" value="GEO08327P1"/>
    <property type="match status" value="1"/>
</dbReference>
<dbReference type="GO" id="GO:0005801">
    <property type="term" value="C:cis-Golgi network"/>
    <property type="evidence" value="ECO:0007669"/>
    <property type="project" value="TreeGrafter"/>
</dbReference>
<accession>A0A9C7PPX2</accession>
<name>A0A9C7PPX2_9RHOD</name>
<dbReference type="InterPro" id="IPR007194">
    <property type="entry name" value="TRAPP_component"/>
</dbReference>
<dbReference type="SUPFAM" id="SSF111126">
    <property type="entry name" value="Ligand-binding domain in the NO signalling and Golgi transport"/>
    <property type="match status" value="1"/>
</dbReference>